<protein>
    <submittedName>
        <fullName evidence="1">Uncharacterized protein</fullName>
    </submittedName>
</protein>
<organism evidence="1 2">
    <name type="scientific">Pusillibacter faecalis</name>
    <dbReference type="NCBI Taxonomy" id="2714358"/>
    <lineage>
        <taxon>Bacteria</taxon>
        <taxon>Bacillati</taxon>
        <taxon>Bacillota</taxon>
        <taxon>Clostridia</taxon>
        <taxon>Eubacteriales</taxon>
        <taxon>Oscillospiraceae</taxon>
        <taxon>Pusillibacter</taxon>
    </lineage>
</organism>
<gene>
    <name evidence="1" type="ORF">MM59RIKEN_11440</name>
</gene>
<dbReference type="AlphaFoldDB" id="A0A810QB89"/>
<dbReference type="EMBL" id="AP023420">
    <property type="protein sequence ID" value="BCK83825.1"/>
    <property type="molecule type" value="Genomic_DNA"/>
</dbReference>
<keyword evidence="2" id="KW-1185">Reference proteome</keyword>
<evidence type="ECO:0000313" key="2">
    <source>
        <dbReference type="Proteomes" id="UP000679848"/>
    </source>
</evidence>
<dbReference type="Proteomes" id="UP000679848">
    <property type="component" value="Chromosome"/>
</dbReference>
<reference evidence="1" key="1">
    <citation type="submission" date="2020-09" db="EMBL/GenBank/DDBJ databases">
        <title>New species isolated from human feces.</title>
        <authorList>
            <person name="Kitahara M."/>
            <person name="Shigeno Y."/>
            <person name="Shime M."/>
            <person name="Matsumoto Y."/>
            <person name="Nakamura S."/>
            <person name="Motooka D."/>
            <person name="Fukuoka S."/>
            <person name="Nishikawa H."/>
            <person name="Benno Y."/>
        </authorList>
    </citation>
    <scope>NUCLEOTIDE SEQUENCE</scope>
    <source>
        <strain evidence="1">MM59</strain>
    </source>
</reference>
<evidence type="ECO:0000313" key="1">
    <source>
        <dbReference type="EMBL" id="BCK83825.1"/>
    </source>
</evidence>
<name>A0A810QB89_9FIRM</name>
<dbReference type="KEGG" id="pfaa:MM59RIKEN_11440"/>
<accession>A0A810QB89</accession>
<proteinExistence type="predicted"/>
<sequence>MERSLLCNARVLAESCFYQGEPVFRDGEAVLESLTTREMEGLLRRLSSGTALGPAEENPVFDEARFEALWEG</sequence>